<dbReference type="Pfam" id="PF00990">
    <property type="entry name" value="GGDEF"/>
    <property type="match status" value="1"/>
</dbReference>
<dbReference type="InterPro" id="IPR000160">
    <property type="entry name" value="GGDEF_dom"/>
</dbReference>
<dbReference type="PROSITE" id="PS50883">
    <property type="entry name" value="EAL"/>
    <property type="match status" value="1"/>
</dbReference>
<dbReference type="InterPro" id="IPR029787">
    <property type="entry name" value="Nucleotide_cyclase"/>
</dbReference>
<dbReference type="Proteomes" id="UP000787472">
    <property type="component" value="Unassembled WGS sequence"/>
</dbReference>
<keyword evidence="3" id="KW-1133">Transmembrane helix</keyword>
<name>A0A9E5MJG8_9GAMM</name>
<proteinExistence type="predicted"/>
<evidence type="ECO:0000313" key="7">
    <source>
        <dbReference type="Proteomes" id="UP000787472"/>
    </source>
</evidence>
<keyword evidence="3" id="KW-0812">Transmembrane</keyword>
<dbReference type="SUPFAM" id="SSF55073">
    <property type="entry name" value="Nucleotide cyclase"/>
    <property type="match status" value="1"/>
</dbReference>
<dbReference type="AlphaFoldDB" id="A0A9E5MJG8"/>
<feature type="transmembrane region" description="Helical" evidence="3">
    <location>
        <begin position="70"/>
        <end position="91"/>
    </location>
</feature>
<dbReference type="EMBL" id="JAAONZ010000001">
    <property type="protein sequence ID" value="NHO63997.1"/>
    <property type="molecule type" value="Genomic_DNA"/>
</dbReference>
<gene>
    <name evidence="6" type="ORF">G8770_00365</name>
</gene>
<dbReference type="PROSITE" id="PS50887">
    <property type="entry name" value="GGDEF"/>
    <property type="match status" value="1"/>
</dbReference>
<dbReference type="PANTHER" id="PTHR33121:SF70">
    <property type="entry name" value="SIGNALING PROTEIN YKOW"/>
    <property type="match status" value="1"/>
</dbReference>
<dbReference type="GO" id="GO:0071111">
    <property type="term" value="F:cyclic-guanylate-specific phosphodiesterase activity"/>
    <property type="evidence" value="ECO:0007669"/>
    <property type="project" value="InterPro"/>
</dbReference>
<feature type="transmembrane region" description="Helical" evidence="3">
    <location>
        <begin position="35"/>
        <end position="55"/>
    </location>
</feature>
<dbReference type="PANTHER" id="PTHR33121">
    <property type="entry name" value="CYCLIC DI-GMP PHOSPHODIESTERASE PDEF"/>
    <property type="match status" value="1"/>
</dbReference>
<reference evidence="6" key="1">
    <citation type="submission" date="2020-03" db="EMBL/GenBank/DDBJ databases">
        <authorList>
            <person name="Guo F."/>
        </authorList>
    </citation>
    <scope>NUCLEOTIDE SEQUENCE</scope>
    <source>
        <strain evidence="6">JCM 30134</strain>
    </source>
</reference>
<evidence type="ECO:0000256" key="2">
    <source>
        <dbReference type="SAM" id="MobiDB-lite"/>
    </source>
</evidence>
<dbReference type="SMART" id="SM00052">
    <property type="entry name" value="EAL"/>
    <property type="match status" value="1"/>
</dbReference>
<dbReference type="SUPFAM" id="SSF141868">
    <property type="entry name" value="EAL domain-like"/>
    <property type="match status" value="1"/>
</dbReference>
<dbReference type="Gene3D" id="3.20.20.450">
    <property type="entry name" value="EAL domain"/>
    <property type="match status" value="1"/>
</dbReference>
<protein>
    <submittedName>
        <fullName evidence="6">EAL domain-containing protein</fullName>
    </submittedName>
</protein>
<dbReference type="RefSeq" id="WP_167180585.1">
    <property type="nucleotide sequence ID" value="NZ_JAAONZ010000001.1"/>
</dbReference>
<evidence type="ECO:0000259" key="5">
    <source>
        <dbReference type="PROSITE" id="PS50887"/>
    </source>
</evidence>
<evidence type="ECO:0000256" key="3">
    <source>
        <dbReference type="SAM" id="Phobius"/>
    </source>
</evidence>
<feature type="coiled-coil region" evidence="1">
    <location>
        <begin position="132"/>
        <end position="159"/>
    </location>
</feature>
<keyword evidence="3" id="KW-0472">Membrane</keyword>
<accession>A0A9E5MJG8</accession>
<dbReference type="InterPro" id="IPR035919">
    <property type="entry name" value="EAL_sf"/>
</dbReference>
<evidence type="ECO:0000313" key="6">
    <source>
        <dbReference type="EMBL" id="NHO63997.1"/>
    </source>
</evidence>
<dbReference type="CDD" id="cd01948">
    <property type="entry name" value="EAL"/>
    <property type="match status" value="1"/>
</dbReference>
<dbReference type="Pfam" id="PF00563">
    <property type="entry name" value="EAL"/>
    <property type="match status" value="1"/>
</dbReference>
<dbReference type="InterPro" id="IPR001633">
    <property type="entry name" value="EAL_dom"/>
</dbReference>
<dbReference type="InterPro" id="IPR050706">
    <property type="entry name" value="Cyclic-di-GMP_PDE-like"/>
</dbReference>
<sequence>MNKLDHLQADSSTGSHGTRAAGTPATGKPRWPSTVAVFAFVLFSAVFVSILWFQYQTDSRTLLKLTESPLAVGGIYFGLSLTLALCIYFIARQVSQRLNNHAKLLPLLGQKQYQQFRDQLSRLSKDHWIGEFDEIEDSLNRLSLQLETQEKTVDSRNQEVERLSLFDPLTGLANRQLLQYELQNDLAQPALNSRENIVAVILLDLDNFKRINDSLGHHLGDVVLEKMASRIKSSVHSLGLVARLGGDEFAILLRSAKHPEQAHLLCQKVLQLVRKPLKVEGTTLVISCSIGISTATLGNTSEDLLKHAEIAMYKAKKAGGNAHLMFNAHMAAEAHDNLYLESEIRHGLEQSQFTLYLQPKVNMDGMTKGFESLVRWDHPERGIISPAEFIPAMESMGFISQLDNWILEASFRQLKVLEPHHPEIVISVNISSTHFTKHSFLVFLNECLQKYPINPNRLELEITETLLMENMNEGREVINTIKQMGVRIAIDDFGTGYSSLSYLKNLPVDTLKIDRVFIKDIPDSESDKQISSVIIFLAKQLNFTVVAEGVETLAQLNFLKDNHCDQAQGFYFSKPIASHKAIIMLESERINQLNTDTATPL</sequence>
<comment type="caution">
    <text evidence="6">The sequence shown here is derived from an EMBL/GenBank/DDBJ whole genome shotgun (WGS) entry which is preliminary data.</text>
</comment>
<dbReference type="Gene3D" id="3.30.70.270">
    <property type="match status" value="1"/>
</dbReference>
<evidence type="ECO:0000259" key="4">
    <source>
        <dbReference type="PROSITE" id="PS50883"/>
    </source>
</evidence>
<keyword evidence="1" id="KW-0175">Coiled coil</keyword>
<organism evidence="6 7">
    <name type="scientific">Pseudomaricurvus hydrocarbonicus</name>
    <dbReference type="NCBI Taxonomy" id="1470433"/>
    <lineage>
        <taxon>Bacteria</taxon>
        <taxon>Pseudomonadati</taxon>
        <taxon>Pseudomonadota</taxon>
        <taxon>Gammaproteobacteria</taxon>
        <taxon>Cellvibrionales</taxon>
        <taxon>Cellvibrionaceae</taxon>
        <taxon>Pseudomaricurvus</taxon>
    </lineage>
</organism>
<dbReference type="InterPro" id="IPR043128">
    <property type="entry name" value="Rev_trsase/Diguanyl_cyclase"/>
</dbReference>
<keyword evidence="7" id="KW-1185">Reference proteome</keyword>
<dbReference type="CDD" id="cd01949">
    <property type="entry name" value="GGDEF"/>
    <property type="match status" value="1"/>
</dbReference>
<dbReference type="SMART" id="SM00267">
    <property type="entry name" value="GGDEF"/>
    <property type="match status" value="1"/>
</dbReference>
<evidence type="ECO:0000256" key="1">
    <source>
        <dbReference type="SAM" id="Coils"/>
    </source>
</evidence>
<feature type="domain" description="GGDEF" evidence="5">
    <location>
        <begin position="196"/>
        <end position="328"/>
    </location>
</feature>
<feature type="domain" description="EAL" evidence="4">
    <location>
        <begin position="337"/>
        <end position="589"/>
    </location>
</feature>
<feature type="region of interest" description="Disordered" evidence="2">
    <location>
        <begin position="1"/>
        <end position="28"/>
    </location>
</feature>
<dbReference type="NCBIfam" id="TIGR00254">
    <property type="entry name" value="GGDEF"/>
    <property type="match status" value="1"/>
</dbReference>